<keyword evidence="3" id="KW-1185">Reference proteome</keyword>
<evidence type="ECO:0000313" key="3">
    <source>
        <dbReference type="Proteomes" id="UP001054945"/>
    </source>
</evidence>
<name>A0AAV4XYW0_CAEEX</name>
<accession>A0AAV4XYW0</accession>
<comment type="caution">
    <text evidence="2">The sequence shown here is derived from an EMBL/GenBank/DDBJ whole genome shotgun (WGS) entry which is preliminary data.</text>
</comment>
<keyword evidence="1" id="KW-0472">Membrane</keyword>
<proteinExistence type="predicted"/>
<evidence type="ECO:0000313" key="2">
    <source>
        <dbReference type="EMBL" id="GIY99064.1"/>
    </source>
</evidence>
<gene>
    <name evidence="2" type="ORF">CEXT_703091</name>
</gene>
<sequence length="74" mass="7833">MYVTFGFGSVVAIGIFGNVLYFHCGNMSPGTGSFLLKSNKDSNFSSLSLHCAFIFECVDKAPNAALNSGALFAK</sequence>
<dbReference type="AlphaFoldDB" id="A0AAV4XYW0"/>
<organism evidence="2 3">
    <name type="scientific">Caerostris extrusa</name>
    <name type="common">Bark spider</name>
    <name type="synonym">Caerostris bankana</name>
    <dbReference type="NCBI Taxonomy" id="172846"/>
    <lineage>
        <taxon>Eukaryota</taxon>
        <taxon>Metazoa</taxon>
        <taxon>Ecdysozoa</taxon>
        <taxon>Arthropoda</taxon>
        <taxon>Chelicerata</taxon>
        <taxon>Arachnida</taxon>
        <taxon>Araneae</taxon>
        <taxon>Araneomorphae</taxon>
        <taxon>Entelegynae</taxon>
        <taxon>Araneoidea</taxon>
        <taxon>Araneidae</taxon>
        <taxon>Caerostris</taxon>
    </lineage>
</organism>
<feature type="transmembrane region" description="Helical" evidence="1">
    <location>
        <begin position="6"/>
        <end position="24"/>
    </location>
</feature>
<dbReference type="Proteomes" id="UP001054945">
    <property type="component" value="Unassembled WGS sequence"/>
</dbReference>
<evidence type="ECO:0000256" key="1">
    <source>
        <dbReference type="SAM" id="Phobius"/>
    </source>
</evidence>
<keyword evidence="1" id="KW-0812">Transmembrane</keyword>
<protein>
    <submittedName>
        <fullName evidence="2">Uncharacterized protein</fullName>
    </submittedName>
</protein>
<dbReference type="EMBL" id="BPLR01000999">
    <property type="protein sequence ID" value="GIY99064.1"/>
    <property type="molecule type" value="Genomic_DNA"/>
</dbReference>
<reference evidence="2 3" key="1">
    <citation type="submission" date="2021-06" db="EMBL/GenBank/DDBJ databases">
        <title>Caerostris extrusa draft genome.</title>
        <authorList>
            <person name="Kono N."/>
            <person name="Arakawa K."/>
        </authorList>
    </citation>
    <scope>NUCLEOTIDE SEQUENCE [LARGE SCALE GENOMIC DNA]</scope>
</reference>
<keyword evidence="1" id="KW-1133">Transmembrane helix</keyword>